<dbReference type="EMBL" id="VFPH01000001">
    <property type="protein sequence ID" value="TQM43805.1"/>
    <property type="molecule type" value="Genomic_DNA"/>
</dbReference>
<dbReference type="PROSITE" id="PS51186">
    <property type="entry name" value="GNAT"/>
    <property type="match status" value="1"/>
</dbReference>
<sequence length="358" mass="40014">MSRIRSLQPDDLSQVVALYRTYFAEPNVGDADELHTAFEQIFLGQPLSDPSIPSLVFEGSDGEILGFIGSLVHRMRFDETPVRLACSSSLVVAPRARQLGAGGLLLRKYLAGPQDLTITDTAGSATEHMWKRLGGSMYHLGSVTWLHLLHPLRAAVGVKLWQRGRHRWLPFARPLCRPTDALYSRFTGTDGTSDVEKHTEEPLSPQLLIDHLHLGPQQFPLRPDFDAESLGMLFDQIDRSRSNGRLVKNFVRDARGRPVGWYIASLLPSGIYRVMGLAAAPGNEELLFRHVLHKAKDLNAAAVAGRLEPWMLEVSPRRMMMFLRVRFLVHSRNSALCDAVRSGKALLTGLESDIWIPR</sequence>
<dbReference type="OrthoDB" id="3658990at2"/>
<comment type="caution">
    <text evidence="2">The sequence shown here is derived from an EMBL/GenBank/DDBJ whole genome shotgun (WGS) entry which is preliminary data.</text>
</comment>
<dbReference type="Proteomes" id="UP000319818">
    <property type="component" value="Unassembled WGS sequence"/>
</dbReference>
<dbReference type="GO" id="GO:0016747">
    <property type="term" value="F:acyltransferase activity, transferring groups other than amino-acyl groups"/>
    <property type="evidence" value="ECO:0007669"/>
    <property type="project" value="InterPro"/>
</dbReference>
<name>A0A543GCJ6_9PSEU</name>
<feature type="domain" description="N-acetyltransferase" evidence="1">
    <location>
        <begin position="2"/>
        <end position="155"/>
    </location>
</feature>
<reference evidence="2 3" key="1">
    <citation type="submission" date="2019-06" db="EMBL/GenBank/DDBJ databases">
        <title>Sequencing the genomes of 1000 actinobacteria strains.</title>
        <authorList>
            <person name="Klenk H.-P."/>
        </authorList>
    </citation>
    <scope>NUCLEOTIDE SEQUENCE [LARGE SCALE GENOMIC DNA]</scope>
    <source>
        <strain evidence="2 3">DSM 45511</strain>
    </source>
</reference>
<dbReference type="SUPFAM" id="SSF55729">
    <property type="entry name" value="Acyl-CoA N-acyltransferases (Nat)"/>
    <property type="match status" value="1"/>
</dbReference>
<evidence type="ECO:0000259" key="1">
    <source>
        <dbReference type="PROSITE" id="PS51186"/>
    </source>
</evidence>
<evidence type="ECO:0000313" key="2">
    <source>
        <dbReference type="EMBL" id="TQM43805.1"/>
    </source>
</evidence>
<dbReference type="InterPro" id="IPR000182">
    <property type="entry name" value="GNAT_dom"/>
</dbReference>
<protein>
    <recommendedName>
        <fullName evidence="1">N-acetyltransferase domain-containing protein</fullName>
    </recommendedName>
</protein>
<dbReference type="AlphaFoldDB" id="A0A543GCJ6"/>
<keyword evidence="3" id="KW-1185">Reference proteome</keyword>
<dbReference type="Gene3D" id="3.40.630.30">
    <property type="match status" value="1"/>
</dbReference>
<gene>
    <name evidence="2" type="ORF">FB388_1157</name>
</gene>
<dbReference type="RefSeq" id="WP_142097864.1">
    <property type="nucleotide sequence ID" value="NZ_VFPH01000001.1"/>
</dbReference>
<dbReference type="InterPro" id="IPR016181">
    <property type="entry name" value="Acyl_CoA_acyltransferase"/>
</dbReference>
<accession>A0A543GCJ6</accession>
<evidence type="ECO:0000313" key="3">
    <source>
        <dbReference type="Proteomes" id="UP000319818"/>
    </source>
</evidence>
<proteinExistence type="predicted"/>
<organism evidence="2 3">
    <name type="scientific">Pseudonocardia cypriaca</name>
    <dbReference type="NCBI Taxonomy" id="882449"/>
    <lineage>
        <taxon>Bacteria</taxon>
        <taxon>Bacillati</taxon>
        <taxon>Actinomycetota</taxon>
        <taxon>Actinomycetes</taxon>
        <taxon>Pseudonocardiales</taxon>
        <taxon>Pseudonocardiaceae</taxon>
        <taxon>Pseudonocardia</taxon>
    </lineage>
</organism>